<organism evidence="1 2">
    <name type="scientific">Sulfuriferula multivorans</name>
    <dbReference type="NCBI Taxonomy" id="1559896"/>
    <lineage>
        <taxon>Bacteria</taxon>
        <taxon>Pseudomonadati</taxon>
        <taxon>Pseudomonadota</taxon>
        <taxon>Betaproteobacteria</taxon>
        <taxon>Nitrosomonadales</taxon>
        <taxon>Sulfuricellaceae</taxon>
        <taxon>Sulfuriferula</taxon>
    </lineage>
</organism>
<protein>
    <submittedName>
        <fullName evidence="1">Uncharacterized protein</fullName>
    </submittedName>
</protein>
<dbReference type="AlphaFoldDB" id="A0A401JE95"/>
<proteinExistence type="predicted"/>
<name>A0A401JE95_9PROT</name>
<dbReference type="EMBL" id="BGOW01000015">
    <property type="protein sequence ID" value="GBL45930.1"/>
    <property type="molecule type" value="Genomic_DNA"/>
</dbReference>
<comment type="caution">
    <text evidence="1">The sequence shown here is derived from an EMBL/GenBank/DDBJ whole genome shotgun (WGS) entry which is preliminary data.</text>
</comment>
<keyword evidence="2" id="KW-1185">Reference proteome</keyword>
<sequence>MAFQRDELVRQCRLGQVQTGGSTGQAAGFIQRLDYAQMFKCQHVLV</sequence>
<evidence type="ECO:0000313" key="2">
    <source>
        <dbReference type="Proteomes" id="UP000286806"/>
    </source>
</evidence>
<gene>
    <name evidence="1" type="ORF">SFMTTN_1741</name>
</gene>
<evidence type="ECO:0000313" key="1">
    <source>
        <dbReference type="EMBL" id="GBL45930.1"/>
    </source>
</evidence>
<accession>A0A401JE95</accession>
<reference evidence="1 2" key="1">
    <citation type="journal article" date="2019" name="Front. Microbiol.">
        <title>Genomes of Neutrophilic Sulfur-Oxidizing Chemolithoautotrophs Representing 9 Proteobacterial Species From 8 Genera.</title>
        <authorList>
            <person name="Watanabe T."/>
            <person name="Kojima H."/>
            <person name="Umezawa K."/>
            <person name="Hori C."/>
            <person name="Takasuka T.E."/>
            <person name="Kato Y."/>
            <person name="Fukui M."/>
        </authorList>
    </citation>
    <scope>NUCLEOTIDE SEQUENCE [LARGE SCALE GENOMIC DNA]</scope>
    <source>
        <strain evidence="1 2">TTN</strain>
    </source>
</reference>
<dbReference type="Proteomes" id="UP000286806">
    <property type="component" value="Unassembled WGS sequence"/>
</dbReference>